<dbReference type="Pfam" id="PF21993">
    <property type="entry name" value="TetR_C_13_2"/>
    <property type="match status" value="1"/>
</dbReference>
<dbReference type="SUPFAM" id="SSF46689">
    <property type="entry name" value="Homeodomain-like"/>
    <property type="match status" value="1"/>
</dbReference>
<dbReference type="InterPro" id="IPR009057">
    <property type="entry name" value="Homeodomain-like_sf"/>
</dbReference>
<dbReference type="Proteomes" id="UP000885750">
    <property type="component" value="Unassembled WGS sequence"/>
</dbReference>
<accession>A0A7V2WW12</accession>
<sequence>MWKCCPCGSHSGRGEETRQKLLESAFDEIHKVGFQAASLSKILKDTGITKGALYHHFSNKLELGYAVVDEIILAFFQQVWIDPLRETDDPITAIQQILATTGEKMTHEDARLGCPVNNLAQEMSPIDEGFRQRTVAIYDAWRDELEAAIERGKKAGTVREEADAHRMAILFVATLEGCMGLAKSTQSLEMLIECGNGLIEHLELFRR</sequence>
<evidence type="ECO:0000256" key="4">
    <source>
        <dbReference type="PROSITE-ProRule" id="PRU00335"/>
    </source>
</evidence>
<evidence type="ECO:0000256" key="2">
    <source>
        <dbReference type="ARBA" id="ARBA00023125"/>
    </source>
</evidence>
<dbReference type="InterPro" id="IPR036271">
    <property type="entry name" value="Tet_transcr_reg_TetR-rel_C_sf"/>
</dbReference>
<gene>
    <name evidence="6" type="ORF">ENJ51_11510</name>
</gene>
<proteinExistence type="predicted"/>
<keyword evidence="2 4" id="KW-0238">DNA-binding</keyword>
<evidence type="ECO:0000256" key="1">
    <source>
        <dbReference type="ARBA" id="ARBA00023015"/>
    </source>
</evidence>
<dbReference type="PROSITE" id="PS01081">
    <property type="entry name" value="HTH_TETR_1"/>
    <property type="match status" value="1"/>
</dbReference>
<keyword evidence="1" id="KW-0805">Transcription regulation</keyword>
<dbReference type="Gene3D" id="1.10.357.10">
    <property type="entry name" value="Tetracycline Repressor, domain 2"/>
    <property type="match status" value="1"/>
</dbReference>
<dbReference type="GO" id="GO:0003677">
    <property type="term" value="F:DNA binding"/>
    <property type="evidence" value="ECO:0007669"/>
    <property type="project" value="UniProtKB-UniRule"/>
</dbReference>
<dbReference type="PRINTS" id="PR00455">
    <property type="entry name" value="HTHTETR"/>
</dbReference>
<feature type="DNA-binding region" description="H-T-H motif" evidence="4">
    <location>
        <begin position="38"/>
        <end position="57"/>
    </location>
</feature>
<evidence type="ECO:0000259" key="5">
    <source>
        <dbReference type="PROSITE" id="PS50977"/>
    </source>
</evidence>
<name>A0A7V2WW12_LEUMU</name>
<organism evidence="6">
    <name type="scientific">Leucothrix mucor</name>
    <dbReference type="NCBI Taxonomy" id="45248"/>
    <lineage>
        <taxon>Bacteria</taxon>
        <taxon>Pseudomonadati</taxon>
        <taxon>Pseudomonadota</taxon>
        <taxon>Gammaproteobacteria</taxon>
        <taxon>Thiotrichales</taxon>
        <taxon>Thiotrichaceae</taxon>
        <taxon>Leucothrix</taxon>
    </lineage>
</organism>
<keyword evidence="3" id="KW-0804">Transcription</keyword>
<dbReference type="InterPro" id="IPR023772">
    <property type="entry name" value="DNA-bd_HTH_TetR-type_CS"/>
</dbReference>
<dbReference type="AlphaFoldDB" id="A0A7V2WW12"/>
<dbReference type="InterPro" id="IPR054156">
    <property type="entry name" value="YxaF_TetR_C"/>
</dbReference>
<dbReference type="EMBL" id="DRMS01000432">
    <property type="protein sequence ID" value="HFC93425.1"/>
    <property type="molecule type" value="Genomic_DNA"/>
</dbReference>
<feature type="domain" description="HTH tetR-type" evidence="5">
    <location>
        <begin position="15"/>
        <end position="75"/>
    </location>
</feature>
<evidence type="ECO:0000313" key="6">
    <source>
        <dbReference type="EMBL" id="HFC93425.1"/>
    </source>
</evidence>
<comment type="caution">
    <text evidence="6">The sequence shown here is derived from an EMBL/GenBank/DDBJ whole genome shotgun (WGS) entry which is preliminary data.</text>
</comment>
<dbReference type="PANTHER" id="PTHR47506">
    <property type="entry name" value="TRANSCRIPTIONAL REGULATORY PROTEIN"/>
    <property type="match status" value="1"/>
</dbReference>
<dbReference type="SUPFAM" id="SSF48498">
    <property type="entry name" value="Tetracyclin repressor-like, C-terminal domain"/>
    <property type="match status" value="1"/>
</dbReference>
<reference evidence="6" key="1">
    <citation type="journal article" date="2020" name="mSystems">
        <title>Genome- and Community-Level Interaction Insights into Carbon Utilization and Element Cycling Functions of Hydrothermarchaeota in Hydrothermal Sediment.</title>
        <authorList>
            <person name="Zhou Z."/>
            <person name="Liu Y."/>
            <person name="Xu W."/>
            <person name="Pan J."/>
            <person name="Luo Z.H."/>
            <person name="Li M."/>
        </authorList>
    </citation>
    <scope>NUCLEOTIDE SEQUENCE [LARGE SCALE GENOMIC DNA]</scope>
    <source>
        <strain evidence="6">HyVt-493</strain>
    </source>
</reference>
<dbReference type="PANTHER" id="PTHR47506:SF3">
    <property type="entry name" value="HTH-TYPE TRANSCRIPTIONAL REGULATOR LMRA"/>
    <property type="match status" value="1"/>
</dbReference>
<dbReference type="InterPro" id="IPR001647">
    <property type="entry name" value="HTH_TetR"/>
</dbReference>
<protein>
    <submittedName>
        <fullName evidence="6">TetR/AcrR family transcriptional regulator</fullName>
    </submittedName>
</protein>
<evidence type="ECO:0000256" key="3">
    <source>
        <dbReference type="ARBA" id="ARBA00023163"/>
    </source>
</evidence>
<dbReference type="PROSITE" id="PS50977">
    <property type="entry name" value="HTH_TETR_2"/>
    <property type="match status" value="1"/>
</dbReference>
<dbReference type="Pfam" id="PF00440">
    <property type="entry name" value="TetR_N"/>
    <property type="match status" value="1"/>
</dbReference>